<dbReference type="Pfam" id="PF14322">
    <property type="entry name" value="SusD-like_3"/>
    <property type="match status" value="1"/>
</dbReference>
<accession>A0ABZ0WA65</accession>
<organism evidence="8 9">
    <name type="scientific">Niabella yanshanensis</name>
    <dbReference type="NCBI Taxonomy" id="577386"/>
    <lineage>
        <taxon>Bacteria</taxon>
        <taxon>Pseudomonadati</taxon>
        <taxon>Bacteroidota</taxon>
        <taxon>Chitinophagia</taxon>
        <taxon>Chitinophagales</taxon>
        <taxon>Chitinophagaceae</taxon>
        <taxon>Niabella</taxon>
    </lineage>
</organism>
<gene>
    <name evidence="8" type="ORF">U0035_01790</name>
</gene>
<dbReference type="InterPro" id="IPR012944">
    <property type="entry name" value="SusD_RagB_dom"/>
</dbReference>
<protein>
    <submittedName>
        <fullName evidence="8">RagB/SusD family nutrient uptake outer membrane protein</fullName>
    </submittedName>
</protein>
<evidence type="ECO:0000313" key="8">
    <source>
        <dbReference type="EMBL" id="WQD38875.1"/>
    </source>
</evidence>
<dbReference type="InterPro" id="IPR033985">
    <property type="entry name" value="SusD-like_N"/>
</dbReference>
<dbReference type="Pfam" id="PF07980">
    <property type="entry name" value="SusD_RagB"/>
    <property type="match status" value="1"/>
</dbReference>
<keyword evidence="5" id="KW-0998">Cell outer membrane</keyword>
<evidence type="ECO:0000259" key="7">
    <source>
        <dbReference type="Pfam" id="PF14322"/>
    </source>
</evidence>
<dbReference type="RefSeq" id="WP_245957851.1">
    <property type="nucleotide sequence ID" value="NZ_CP139960.1"/>
</dbReference>
<evidence type="ECO:0000259" key="6">
    <source>
        <dbReference type="Pfam" id="PF07980"/>
    </source>
</evidence>
<keyword evidence="4" id="KW-0472">Membrane</keyword>
<dbReference type="SUPFAM" id="SSF48452">
    <property type="entry name" value="TPR-like"/>
    <property type="match status" value="1"/>
</dbReference>
<feature type="domain" description="RagB/SusD" evidence="6">
    <location>
        <begin position="394"/>
        <end position="644"/>
    </location>
</feature>
<keyword evidence="9" id="KW-1185">Reference proteome</keyword>
<reference evidence="8 9" key="1">
    <citation type="submission" date="2023-12" db="EMBL/GenBank/DDBJ databases">
        <title>Genome sequencing and assembly of bacterial species from a model synthetic community.</title>
        <authorList>
            <person name="Hogle S.L."/>
        </authorList>
    </citation>
    <scope>NUCLEOTIDE SEQUENCE [LARGE SCALE GENOMIC DNA]</scope>
    <source>
        <strain evidence="8 9">HAMBI_3031</strain>
    </source>
</reference>
<comment type="similarity">
    <text evidence="2">Belongs to the SusD family.</text>
</comment>
<name>A0ABZ0WA65_9BACT</name>
<sequence length="644" mass="72283">MKRNIYNPHNNFINKGSWGITSGSGDLPVKMKAKHLLWAAVIVISASLMSVSCNKDFLEKPNGGTFTVDTVFSTQINADMAVARMYNLCIPSWFPRDNGNEMPRPDMLTDAVYYIYPTYSWVGLTNNAAAYTTGNQTADGNVDRGGFGSHYSGIRQANIILKKIDEVNDASQLWKDQVKGQALFCRAFQHFELFRQYGGIPIVVEPLDGTKQLDVRRSAVKTVTDSIVSWCDKAAALLPATWGPADFGRVTSVAAKALKARMLLYVASPLYNTPSNMAAEIAEARYGDGRDSVLAYPNYDKERWKLAADASKDVIDAAVAAGGALYQTGKAETTPRTDNFEGLGDYEAVFNVYANSELILVNTAHMWVANNGWLFGKYLMSKVRMGAWAVKNNVPIEFAQLYEKRDGTKWTIPLTATGNDFTTWIQEQNLDPRFYQTFTYDGMWYNSQIGTIPYYIGDGGKSPTTDYGRSDAGEDGYALETYKYVARINNRDDRNFAWTIFRLAEFYLNYAEAMNEYAGPAGLPTTYLNMIRKRAGMPDKNPSTVEAFREAIQNERSVELSYEGHRLNDLQRWLKAYATLNVALHGFQTRANNSSGTLQRNWKIVSFMNRVWPKKYYYLPFPNAQVSNNYLGDGASWLGQNPGW</sequence>
<dbReference type="InterPro" id="IPR011990">
    <property type="entry name" value="TPR-like_helical_dom_sf"/>
</dbReference>
<dbReference type="Gene3D" id="1.25.40.390">
    <property type="match status" value="1"/>
</dbReference>
<evidence type="ECO:0000256" key="3">
    <source>
        <dbReference type="ARBA" id="ARBA00022729"/>
    </source>
</evidence>
<evidence type="ECO:0000256" key="1">
    <source>
        <dbReference type="ARBA" id="ARBA00004442"/>
    </source>
</evidence>
<evidence type="ECO:0000256" key="2">
    <source>
        <dbReference type="ARBA" id="ARBA00006275"/>
    </source>
</evidence>
<evidence type="ECO:0000313" key="9">
    <source>
        <dbReference type="Proteomes" id="UP001325680"/>
    </source>
</evidence>
<proteinExistence type="inferred from homology"/>
<comment type="subcellular location">
    <subcellularLocation>
        <location evidence="1">Cell outer membrane</location>
    </subcellularLocation>
</comment>
<keyword evidence="3" id="KW-0732">Signal</keyword>
<dbReference type="EMBL" id="CP139960">
    <property type="protein sequence ID" value="WQD38875.1"/>
    <property type="molecule type" value="Genomic_DNA"/>
</dbReference>
<dbReference type="Proteomes" id="UP001325680">
    <property type="component" value="Chromosome"/>
</dbReference>
<evidence type="ECO:0000256" key="5">
    <source>
        <dbReference type="ARBA" id="ARBA00023237"/>
    </source>
</evidence>
<evidence type="ECO:0000256" key="4">
    <source>
        <dbReference type="ARBA" id="ARBA00023136"/>
    </source>
</evidence>
<feature type="domain" description="SusD-like N-terminal" evidence="7">
    <location>
        <begin position="146"/>
        <end position="264"/>
    </location>
</feature>